<evidence type="ECO:0000256" key="6">
    <source>
        <dbReference type="ARBA" id="ARBA00015850"/>
    </source>
</evidence>
<evidence type="ECO:0000256" key="12">
    <source>
        <dbReference type="ARBA" id="ARBA00022989"/>
    </source>
</evidence>
<dbReference type="GO" id="GO:0051073">
    <property type="term" value="F:adenosylcobinamide-GDP ribazoletransferase activity"/>
    <property type="evidence" value="ECO:0007669"/>
    <property type="project" value="UniProtKB-UniRule"/>
</dbReference>
<feature type="transmembrane region" description="Helical" evidence="19">
    <location>
        <begin position="178"/>
        <end position="208"/>
    </location>
</feature>
<accession>A0A8E2U2K5</accession>
<dbReference type="GO" id="GO:0009236">
    <property type="term" value="P:cobalamin biosynthetic process"/>
    <property type="evidence" value="ECO:0007669"/>
    <property type="project" value="UniProtKB-UniRule"/>
</dbReference>
<evidence type="ECO:0000256" key="2">
    <source>
        <dbReference type="ARBA" id="ARBA00004651"/>
    </source>
</evidence>
<evidence type="ECO:0000256" key="1">
    <source>
        <dbReference type="ARBA" id="ARBA00001946"/>
    </source>
</evidence>
<dbReference type="GO" id="GO:0005886">
    <property type="term" value="C:plasma membrane"/>
    <property type="evidence" value="ECO:0007669"/>
    <property type="project" value="UniProtKB-SubCell"/>
</dbReference>
<keyword evidence="9 19" id="KW-0808">Transferase</keyword>
<evidence type="ECO:0000256" key="13">
    <source>
        <dbReference type="ARBA" id="ARBA00023136"/>
    </source>
</evidence>
<evidence type="ECO:0000256" key="10">
    <source>
        <dbReference type="ARBA" id="ARBA00022692"/>
    </source>
</evidence>
<evidence type="ECO:0000256" key="11">
    <source>
        <dbReference type="ARBA" id="ARBA00022842"/>
    </source>
</evidence>
<keyword evidence="11 19" id="KW-0460">Magnesium</keyword>
<feature type="transmembrane region" description="Helical" evidence="19">
    <location>
        <begin position="31"/>
        <end position="51"/>
    </location>
</feature>
<evidence type="ECO:0000313" key="21">
    <source>
        <dbReference type="Proteomes" id="UP000235881"/>
    </source>
</evidence>
<comment type="function">
    <text evidence="14 19">Joins adenosylcobinamide-GDP and alpha-ribazole to generate adenosylcobalamin (Ado-cobalamin). Also synthesizes adenosylcobalamin 5'-phosphate from adenosylcobinamide-GDP and alpha-ribazole 5'-phosphate.</text>
</comment>
<comment type="catalytic activity">
    <reaction evidence="18 19">
        <text>alpha-ribazole 5'-phosphate + adenosylcob(III)inamide-GDP = adenosylcob(III)alamin 5'-phosphate + GMP + H(+)</text>
        <dbReference type="Rhea" id="RHEA:23560"/>
        <dbReference type="ChEBI" id="CHEBI:15378"/>
        <dbReference type="ChEBI" id="CHEBI:57918"/>
        <dbReference type="ChEBI" id="CHEBI:58115"/>
        <dbReference type="ChEBI" id="CHEBI:60487"/>
        <dbReference type="ChEBI" id="CHEBI:60493"/>
        <dbReference type="EC" id="2.7.8.26"/>
    </reaction>
</comment>
<reference evidence="20 21" key="1">
    <citation type="submission" date="2018-01" db="EMBL/GenBank/DDBJ databases">
        <title>Denitrification phenotypes of diverse strains of Pseudomonas stutzeri.</title>
        <authorList>
            <person name="Milligan D.A."/>
            <person name="Bergaust L."/>
            <person name="Bakken L.R."/>
            <person name="Frostegard A."/>
        </authorList>
    </citation>
    <scope>NUCLEOTIDE SEQUENCE [LARGE SCALE GENOMIC DNA]</scope>
    <source>
        <strain evidence="20 21">DSM 50238</strain>
    </source>
</reference>
<dbReference type="HAMAP" id="MF_00719">
    <property type="entry name" value="CobS"/>
    <property type="match status" value="1"/>
</dbReference>
<sequence>MLPLLIAVQFLTSLPIRLPVMPTAQQQGRSLLHYPSVGLLLGALLWLAALLLGGTPPVLQAALVLTLWVALSGALHLDGLADSADAWLGGFGDRERTLAIMKDPRSGPVAVVVLVLLLLLKFVALLVLLQAQQLVALLLAPLLGRTALLALFLSTAYVRPNGLGHALATNLPRERARGVLAVVVMGCLPLGVDGLLALGCAAVTFLLARRAIRRRLGGTTGDTAGALLELVECAVLLGLALQV</sequence>
<evidence type="ECO:0000256" key="14">
    <source>
        <dbReference type="ARBA" id="ARBA00025228"/>
    </source>
</evidence>
<evidence type="ECO:0000256" key="17">
    <source>
        <dbReference type="ARBA" id="ARBA00048623"/>
    </source>
</evidence>
<keyword evidence="8 19" id="KW-0169">Cobalamin biosynthesis</keyword>
<evidence type="ECO:0000256" key="4">
    <source>
        <dbReference type="ARBA" id="ARBA00010561"/>
    </source>
</evidence>
<evidence type="ECO:0000313" key="20">
    <source>
        <dbReference type="EMBL" id="PNF77862.1"/>
    </source>
</evidence>
<feature type="transmembrane region" description="Helical" evidence="19">
    <location>
        <begin position="136"/>
        <end position="158"/>
    </location>
</feature>
<dbReference type="EC" id="2.7.8.26" evidence="5 19"/>
<evidence type="ECO:0000256" key="8">
    <source>
        <dbReference type="ARBA" id="ARBA00022573"/>
    </source>
</evidence>
<keyword evidence="13 19" id="KW-0472">Membrane</keyword>
<evidence type="ECO:0000256" key="15">
    <source>
        <dbReference type="ARBA" id="ARBA00032605"/>
    </source>
</evidence>
<evidence type="ECO:0000256" key="3">
    <source>
        <dbReference type="ARBA" id="ARBA00004663"/>
    </source>
</evidence>
<dbReference type="PANTHER" id="PTHR34148">
    <property type="entry name" value="ADENOSYLCOBINAMIDE-GDP RIBAZOLETRANSFERASE"/>
    <property type="match status" value="1"/>
</dbReference>
<organism evidence="20 21">
    <name type="scientific">Stutzerimonas degradans</name>
    <dbReference type="NCBI Taxonomy" id="2968968"/>
    <lineage>
        <taxon>Bacteria</taxon>
        <taxon>Pseudomonadati</taxon>
        <taxon>Pseudomonadota</taxon>
        <taxon>Gammaproteobacteria</taxon>
        <taxon>Pseudomonadales</taxon>
        <taxon>Pseudomonadaceae</taxon>
        <taxon>Stutzerimonas</taxon>
    </lineage>
</organism>
<comment type="cofactor">
    <cofactor evidence="1 19">
        <name>Mg(2+)</name>
        <dbReference type="ChEBI" id="CHEBI:18420"/>
    </cofactor>
</comment>
<evidence type="ECO:0000256" key="5">
    <source>
        <dbReference type="ARBA" id="ARBA00013200"/>
    </source>
</evidence>
<dbReference type="AlphaFoldDB" id="A0A8E2U2K5"/>
<feature type="transmembrane region" description="Helical" evidence="19">
    <location>
        <begin position="109"/>
        <end position="129"/>
    </location>
</feature>
<keyword evidence="10 19" id="KW-0812">Transmembrane</keyword>
<dbReference type="NCBIfam" id="NF001278">
    <property type="entry name" value="PRK00235.1-5"/>
    <property type="match status" value="1"/>
</dbReference>
<keyword evidence="12 19" id="KW-1133">Transmembrane helix</keyword>
<dbReference type="UniPathway" id="UPA00148">
    <property type="reaction ID" value="UER00238"/>
</dbReference>
<name>A0A8E2U2K5_9GAMM</name>
<keyword evidence="7 19" id="KW-1003">Cell membrane</keyword>
<protein>
    <recommendedName>
        <fullName evidence="6 19">Adenosylcobinamide-GDP ribazoletransferase</fullName>
        <ecNumber evidence="5 19">2.7.8.26</ecNumber>
    </recommendedName>
    <alternativeName>
        <fullName evidence="16 19">Cobalamin synthase</fullName>
    </alternativeName>
    <alternativeName>
        <fullName evidence="15 19">Cobalamin-5'-phosphate synthase</fullName>
    </alternativeName>
</protein>
<evidence type="ECO:0000256" key="7">
    <source>
        <dbReference type="ARBA" id="ARBA00022475"/>
    </source>
</evidence>
<dbReference type="GO" id="GO:0008818">
    <property type="term" value="F:cobalamin 5'-phosphate synthase activity"/>
    <property type="evidence" value="ECO:0007669"/>
    <property type="project" value="UniProtKB-UniRule"/>
</dbReference>
<evidence type="ECO:0000256" key="19">
    <source>
        <dbReference type="HAMAP-Rule" id="MF_00719"/>
    </source>
</evidence>
<dbReference type="Proteomes" id="UP000235881">
    <property type="component" value="Unassembled WGS sequence"/>
</dbReference>
<evidence type="ECO:0000256" key="9">
    <source>
        <dbReference type="ARBA" id="ARBA00022679"/>
    </source>
</evidence>
<comment type="similarity">
    <text evidence="4 19">Belongs to the CobS family.</text>
</comment>
<dbReference type="RefSeq" id="WP_102827352.1">
    <property type="nucleotide sequence ID" value="NZ_CP065721.1"/>
</dbReference>
<comment type="catalytic activity">
    <reaction evidence="17 19">
        <text>alpha-ribazole + adenosylcob(III)inamide-GDP = adenosylcob(III)alamin + GMP + H(+)</text>
        <dbReference type="Rhea" id="RHEA:16049"/>
        <dbReference type="ChEBI" id="CHEBI:10329"/>
        <dbReference type="ChEBI" id="CHEBI:15378"/>
        <dbReference type="ChEBI" id="CHEBI:18408"/>
        <dbReference type="ChEBI" id="CHEBI:58115"/>
        <dbReference type="ChEBI" id="CHEBI:60487"/>
        <dbReference type="EC" id="2.7.8.26"/>
    </reaction>
</comment>
<evidence type="ECO:0000256" key="18">
    <source>
        <dbReference type="ARBA" id="ARBA00049504"/>
    </source>
</evidence>
<comment type="pathway">
    <text evidence="3 19">Cofactor biosynthesis; adenosylcobalamin biosynthesis; adenosylcobalamin from cob(II)yrinate a,c-diamide: step 7/7.</text>
</comment>
<dbReference type="PANTHER" id="PTHR34148:SF1">
    <property type="entry name" value="ADENOSYLCOBINAMIDE-GDP RIBAZOLETRANSFERASE"/>
    <property type="match status" value="1"/>
</dbReference>
<proteinExistence type="inferred from homology"/>
<gene>
    <name evidence="19" type="primary">cobS</name>
    <name evidence="20" type="ORF">CXK95_00790</name>
</gene>
<keyword evidence="21" id="KW-1185">Reference proteome</keyword>
<dbReference type="InterPro" id="IPR003805">
    <property type="entry name" value="CobS"/>
</dbReference>
<evidence type="ECO:0000256" key="16">
    <source>
        <dbReference type="ARBA" id="ARBA00032853"/>
    </source>
</evidence>
<comment type="subcellular location">
    <subcellularLocation>
        <location evidence="2 19">Cell membrane</location>
        <topology evidence="2 19">Multi-pass membrane protein</topology>
    </subcellularLocation>
</comment>
<dbReference type="Pfam" id="PF02654">
    <property type="entry name" value="CobS"/>
    <property type="match status" value="1"/>
</dbReference>
<dbReference type="NCBIfam" id="TIGR00317">
    <property type="entry name" value="cobS"/>
    <property type="match status" value="1"/>
</dbReference>
<comment type="caution">
    <text evidence="20">The sequence shown here is derived from an EMBL/GenBank/DDBJ whole genome shotgun (WGS) entry which is preliminary data.</text>
</comment>
<feature type="transmembrane region" description="Helical" evidence="19">
    <location>
        <begin position="58"/>
        <end position="77"/>
    </location>
</feature>
<dbReference type="EMBL" id="POUK01000001">
    <property type="protein sequence ID" value="PNF77862.1"/>
    <property type="molecule type" value="Genomic_DNA"/>
</dbReference>